<gene>
    <name evidence="2" type="ORF">NE237_031022</name>
</gene>
<feature type="region of interest" description="Disordered" evidence="1">
    <location>
        <begin position="1"/>
        <end position="56"/>
    </location>
</feature>
<organism evidence="2 3">
    <name type="scientific">Protea cynaroides</name>
    <dbReference type="NCBI Taxonomy" id="273540"/>
    <lineage>
        <taxon>Eukaryota</taxon>
        <taxon>Viridiplantae</taxon>
        <taxon>Streptophyta</taxon>
        <taxon>Embryophyta</taxon>
        <taxon>Tracheophyta</taxon>
        <taxon>Spermatophyta</taxon>
        <taxon>Magnoliopsida</taxon>
        <taxon>Proteales</taxon>
        <taxon>Proteaceae</taxon>
        <taxon>Protea</taxon>
    </lineage>
</organism>
<sequence>MAGRRITRQSQNAVPPPPPMEEASQENIYAQGNPQVAPSVNQGQENPTNLPPPPLELTTVVMNLAQQLQQMQRAQAQMQAAMGMMLQTTHVTPMQTGQTSAAPVGNHPAPQTPQPPAAQIPVPSPEAVQVNYQYPQPMFGAYPQNQMDHS</sequence>
<evidence type="ECO:0000313" key="2">
    <source>
        <dbReference type="EMBL" id="KAJ4954190.1"/>
    </source>
</evidence>
<feature type="compositionally biased region" description="Polar residues" evidence="1">
    <location>
        <begin position="25"/>
        <end position="44"/>
    </location>
</feature>
<reference evidence="2" key="1">
    <citation type="journal article" date="2023" name="Plant J.">
        <title>The genome of the king protea, Protea cynaroides.</title>
        <authorList>
            <person name="Chang J."/>
            <person name="Duong T.A."/>
            <person name="Schoeman C."/>
            <person name="Ma X."/>
            <person name="Roodt D."/>
            <person name="Barker N."/>
            <person name="Li Z."/>
            <person name="Van de Peer Y."/>
            <person name="Mizrachi E."/>
        </authorList>
    </citation>
    <scope>NUCLEOTIDE SEQUENCE</scope>
    <source>
        <tissue evidence="2">Young leaves</tissue>
    </source>
</reference>
<dbReference type="AlphaFoldDB" id="A0A9Q0GXA6"/>
<feature type="region of interest" description="Disordered" evidence="1">
    <location>
        <begin position="95"/>
        <end position="122"/>
    </location>
</feature>
<proteinExistence type="predicted"/>
<name>A0A9Q0GXA6_9MAGN</name>
<evidence type="ECO:0000256" key="1">
    <source>
        <dbReference type="SAM" id="MobiDB-lite"/>
    </source>
</evidence>
<dbReference type="Proteomes" id="UP001141806">
    <property type="component" value="Unassembled WGS sequence"/>
</dbReference>
<accession>A0A9Q0GXA6</accession>
<evidence type="ECO:0000313" key="3">
    <source>
        <dbReference type="Proteomes" id="UP001141806"/>
    </source>
</evidence>
<feature type="compositionally biased region" description="Pro residues" evidence="1">
    <location>
        <begin position="110"/>
        <end position="122"/>
    </location>
</feature>
<keyword evidence="3" id="KW-1185">Reference proteome</keyword>
<protein>
    <submittedName>
        <fullName evidence="2">Uncharacterized protein</fullName>
    </submittedName>
</protein>
<dbReference type="EMBL" id="JAMYWD010000012">
    <property type="protein sequence ID" value="KAJ4954190.1"/>
    <property type="molecule type" value="Genomic_DNA"/>
</dbReference>
<comment type="caution">
    <text evidence="2">The sequence shown here is derived from an EMBL/GenBank/DDBJ whole genome shotgun (WGS) entry which is preliminary data.</text>
</comment>